<evidence type="ECO:0000313" key="1">
    <source>
        <dbReference type="EMBL" id="RDB31882.1"/>
    </source>
</evidence>
<evidence type="ECO:0000313" key="2">
    <source>
        <dbReference type="Proteomes" id="UP000253816"/>
    </source>
</evidence>
<dbReference type="EMBL" id="QQBG01000001">
    <property type="protein sequence ID" value="RDB31882.1"/>
    <property type="molecule type" value="Genomic_DNA"/>
</dbReference>
<dbReference type="AlphaFoldDB" id="A0A369KE52"/>
<dbReference type="Proteomes" id="UP000253816">
    <property type="component" value="Unassembled WGS sequence"/>
</dbReference>
<accession>A0A369KE52</accession>
<proteinExistence type="predicted"/>
<keyword evidence="2" id="KW-1185">Reference proteome</keyword>
<name>A0A369KE52_9BACT</name>
<sequence>MSLPILGLLRLSPHFCSGRHTCWPNVKEGGPHFPDRNRTLLIKLSLTPFI</sequence>
<organism evidence="1 2">
    <name type="scientific">Candidatus Similichlamydia laticola</name>
    <dbReference type="NCBI Taxonomy" id="2170265"/>
    <lineage>
        <taxon>Bacteria</taxon>
        <taxon>Pseudomonadati</taxon>
        <taxon>Chlamydiota</taxon>
        <taxon>Chlamydiia</taxon>
        <taxon>Parachlamydiales</taxon>
        <taxon>Candidatus Parilichlamydiaceae</taxon>
        <taxon>Candidatus Similichlamydia</taxon>
    </lineage>
</organism>
<reference evidence="1 2" key="1">
    <citation type="submission" date="2018-07" db="EMBL/GenBank/DDBJ databases">
        <title>Comparative genomics of the Candidatus Parilichlamydiaceae reveals evidence of convergent evolution and genome reduction in the phylum Chlamydiae.</title>
        <authorList>
            <person name="Taylor-Brown A."/>
            <person name="Polkinghorne A."/>
        </authorList>
    </citation>
    <scope>NUCLEOTIDE SEQUENCE [LARGE SCALE GENOMIC DNA]</scope>
    <source>
        <strain evidence="1 2">Hat2</strain>
    </source>
</reference>
<comment type="caution">
    <text evidence="1">The sequence shown here is derived from an EMBL/GenBank/DDBJ whole genome shotgun (WGS) entry which is preliminary data.</text>
</comment>
<protein>
    <submittedName>
        <fullName evidence="1">Uncharacterized protein</fullName>
    </submittedName>
</protein>
<gene>
    <name evidence="1" type="ORF">HAT2_00002</name>
</gene>